<dbReference type="Pfam" id="PF00392">
    <property type="entry name" value="GntR"/>
    <property type="match status" value="1"/>
</dbReference>
<dbReference type="RefSeq" id="WP_092691566.1">
    <property type="nucleotide sequence ID" value="NZ_CBDDGO010000004.1"/>
</dbReference>
<evidence type="ECO:0000313" key="6">
    <source>
        <dbReference type="EMBL" id="SER95792.1"/>
    </source>
</evidence>
<evidence type="ECO:0000313" key="7">
    <source>
        <dbReference type="Proteomes" id="UP000198885"/>
    </source>
</evidence>
<accession>A0A1H9TF21</accession>
<dbReference type="OrthoDB" id="9028214at2"/>
<dbReference type="GO" id="GO:0003677">
    <property type="term" value="F:DNA binding"/>
    <property type="evidence" value="ECO:0007669"/>
    <property type="project" value="UniProtKB-KW"/>
</dbReference>
<gene>
    <name evidence="6" type="ORF">SAMN04490244_104146</name>
</gene>
<keyword evidence="1" id="KW-0805">Transcription regulation</keyword>
<dbReference type="Proteomes" id="UP000198885">
    <property type="component" value="Unassembled WGS sequence"/>
</dbReference>
<feature type="region of interest" description="Disordered" evidence="4">
    <location>
        <begin position="1"/>
        <end position="20"/>
    </location>
</feature>
<feature type="domain" description="HTH gntR-type" evidence="5">
    <location>
        <begin position="20"/>
        <end position="88"/>
    </location>
</feature>
<dbReference type="InterPro" id="IPR036388">
    <property type="entry name" value="WH-like_DNA-bd_sf"/>
</dbReference>
<dbReference type="InterPro" id="IPR011711">
    <property type="entry name" value="GntR_C"/>
</dbReference>
<organism evidence="6 7">
    <name type="scientific">Tranquillimonas rosea</name>
    <dbReference type="NCBI Taxonomy" id="641238"/>
    <lineage>
        <taxon>Bacteria</taxon>
        <taxon>Pseudomonadati</taxon>
        <taxon>Pseudomonadota</taxon>
        <taxon>Alphaproteobacteria</taxon>
        <taxon>Rhodobacterales</taxon>
        <taxon>Roseobacteraceae</taxon>
        <taxon>Tranquillimonas</taxon>
    </lineage>
</organism>
<proteinExistence type="predicted"/>
<dbReference type="PROSITE" id="PS50949">
    <property type="entry name" value="HTH_GNTR"/>
    <property type="match status" value="1"/>
</dbReference>
<dbReference type="AlphaFoldDB" id="A0A1H9TF21"/>
<dbReference type="InterPro" id="IPR008920">
    <property type="entry name" value="TF_FadR/GntR_C"/>
</dbReference>
<evidence type="ECO:0000256" key="2">
    <source>
        <dbReference type="ARBA" id="ARBA00023125"/>
    </source>
</evidence>
<name>A0A1H9TF21_9RHOB</name>
<dbReference type="GO" id="GO:0003700">
    <property type="term" value="F:DNA-binding transcription factor activity"/>
    <property type="evidence" value="ECO:0007669"/>
    <property type="project" value="InterPro"/>
</dbReference>
<dbReference type="PANTHER" id="PTHR43537">
    <property type="entry name" value="TRANSCRIPTIONAL REGULATOR, GNTR FAMILY"/>
    <property type="match status" value="1"/>
</dbReference>
<evidence type="ECO:0000256" key="3">
    <source>
        <dbReference type="ARBA" id="ARBA00023163"/>
    </source>
</evidence>
<dbReference type="SMART" id="SM00895">
    <property type="entry name" value="FCD"/>
    <property type="match status" value="1"/>
</dbReference>
<dbReference type="Gene3D" id="1.20.120.530">
    <property type="entry name" value="GntR ligand-binding domain-like"/>
    <property type="match status" value="1"/>
</dbReference>
<keyword evidence="3" id="KW-0804">Transcription</keyword>
<dbReference type="PANTHER" id="PTHR43537:SF44">
    <property type="entry name" value="GNTR FAMILY REGULATORY PROTEIN"/>
    <property type="match status" value="1"/>
</dbReference>
<dbReference type="InterPro" id="IPR036390">
    <property type="entry name" value="WH_DNA-bd_sf"/>
</dbReference>
<dbReference type="SMART" id="SM00345">
    <property type="entry name" value="HTH_GNTR"/>
    <property type="match status" value="1"/>
</dbReference>
<protein>
    <submittedName>
        <fullName evidence="6">DNA-binding transcriptional regulator, FadR family</fullName>
    </submittedName>
</protein>
<dbReference type="SUPFAM" id="SSF46785">
    <property type="entry name" value="Winged helix' DNA-binding domain"/>
    <property type="match status" value="1"/>
</dbReference>
<dbReference type="EMBL" id="FOGU01000004">
    <property type="protein sequence ID" value="SER95792.1"/>
    <property type="molecule type" value="Genomic_DNA"/>
</dbReference>
<sequence>MSSDQTSPQHGPDVATESARTRVSLIAESLRRDIEQGRFRPGDRLPSEAELTRLHSVSRTVVREAVALLRSDGLVEARKGSGVFALDPAKAQRRPFADLDMERLSGVIELFELRSAFEIRAAGLAAVRRSAAQIDAISAAHEAVADCFDTGLSTRKTDFEFHYAIAEASQNKRFPEFLSLIRPGIVPRVELEAGDGPPRVYVPNPDLVSEHERIVEAIIDGDPDAAEHAMKTHLEGSLQRYRQLLRSPASPRRGEA</sequence>
<dbReference type="Pfam" id="PF07729">
    <property type="entry name" value="FCD"/>
    <property type="match status" value="1"/>
</dbReference>
<dbReference type="STRING" id="641238.SAMN04490244_104146"/>
<dbReference type="SUPFAM" id="SSF48008">
    <property type="entry name" value="GntR ligand-binding domain-like"/>
    <property type="match status" value="1"/>
</dbReference>
<dbReference type="CDD" id="cd07377">
    <property type="entry name" value="WHTH_GntR"/>
    <property type="match status" value="1"/>
</dbReference>
<dbReference type="Gene3D" id="1.10.10.10">
    <property type="entry name" value="Winged helix-like DNA-binding domain superfamily/Winged helix DNA-binding domain"/>
    <property type="match status" value="1"/>
</dbReference>
<dbReference type="InterPro" id="IPR000524">
    <property type="entry name" value="Tscrpt_reg_HTH_GntR"/>
</dbReference>
<evidence type="ECO:0000256" key="1">
    <source>
        <dbReference type="ARBA" id="ARBA00023015"/>
    </source>
</evidence>
<evidence type="ECO:0000256" key="4">
    <source>
        <dbReference type="SAM" id="MobiDB-lite"/>
    </source>
</evidence>
<evidence type="ECO:0000259" key="5">
    <source>
        <dbReference type="PROSITE" id="PS50949"/>
    </source>
</evidence>
<keyword evidence="2 6" id="KW-0238">DNA-binding</keyword>
<keyword evidence="7" id="KW-1185">Reference proteome</keyword>
<dbReference type="PRINTS" id="PR00035">
    <property type="entry name" value="HTHGNTR"/>
</dbReference>
<reference evidence="6 7" key="1">
    <citation type="submission" date="2016-10" db="EMBL/GenBank/DDBJ databases">
        <authorList>
            <person name="de Groot N.N."/>
        </authorList>
    </citation>
    <scope>NUCLEOTIDE SEQUENCE [LARGE SCALE GENOMIC DNA]</scope>
    <source>
        <strain evidence="6 7">DSM 23042</strain>
    </source>
</reference>